<comment type="caution">
    <text evidence="3">The sequence shown here is derived from an EMBL/GenBank/DDBJ whole genome shotgun (WGS) entry which is preliminary data.</text>
</comment>
<evidence type="ECO:0000259" key="2">
    <source>
        <dbReference type="Pfam" id="PF12080"/>
    </source>
</evidence>
<feature type="chain" id="PRO_5012700185" description="Gliding motility-associated protein GldM C-terminal domain-containing protein" evidence="1">
    <location>
        <begin position="23"/>
        <end position="124"/>
    </location>
</feature>
<dbReference type="EMBL" id="PDUD01000026">
    <property type="protein sequence ID" value="PHN04321.1"/>
    <property type="molecule type" value="Genomic_DNA"/>
</dbReference>
<evidence type="ECO:0000256" key="1">
    <source>
        <dbReference type="SAM" id="SignalP"/>
    </source>
</evidence>
<protein>
    <recommendedName>
        <fullName evidence="2">Gliding motility-associated protein GldM C-terminal domain-containing protein</fullName>
    </recommendedName>
</protein>
<feature type="signal peptide" evidence="1">
    <location>
        <begin position="1"/>
        <end position="22"/>
    </location>
</feature>
<keyword evidence="4" id="KW-1185">Reference proteome</keyword>
<accession>A0A2D0N733</accession>
<organism evidence="3 4">
    <name type="scientific">Flavilitoribacter nigricans (strain ATCC 23147 / DSM 23189 / NBRC 102662 / NCIMB 1420 / SS-2)</name>
    <name type="common">Lewinella nigricans</name>
    <dbReference type="NCBI Taxonomy" id="1122177"/>
    <lineage>
        <taxon>Bacteria</taxon>
        <taxon>Pseudomonadati</taxon>
        <taxon>Bacteroidota</taxon>
        <taxon>Saprospiria</taxon>
        <taxon>Saprospirales</taxon>
        <taxon>Lewinellaceae</taxon>
        <taxon>Flavilitoribacter</taxon>
    </lineage>
</organism>
<sequence length="124" mass="13983">MYTKALLMTFSLLLYMLSFSNAPVSEEIEMQKAELLRMNNIYEIIGTDAACKVFSFNALFLSSDNMAVEVINRGDTLMERTRALIQKSESGDKIYLESISSANACLQYQETGSTSFVIRLTHED</sequence>
<dbReference type="Proteomes" id="UP000223913">
    <property type="component" value="Unassembled WGS sequence"/>
</dbReference>
<dbReference type="Pfam" id="PF12080">
    <property type="entry name" value="GldM_4th"/>
    <property type="match status" value="1"/>
</dbReference>
<evidence type="ECO:0000313" key="3">
    <source>
        <dbReference type="EMBL" id="PHN04321.1"/>
    </source>
</evidence>
<gene>
    <name evidence="3" type="ORF">CRP01_22425</name>
</gene>
<evidence type="ECO:0000313" key="4">
    <source>
        <dbReference type="Proteomes" id="UP000223913"/>
    </source>
</evidence>
<keyword evidence="1" id="KW-0732">Signal</keyword>
<proteinExistence type="predicted"/>
<dbReference type="AlphaFoldDB" id="A0A2D0N733"/>
<reference evidence="3 4" key="1">
    <citation type="submission" date="2017-10" db="EMBL/GenBank/DDBJ databases">
        <title>The draft genome sequence of Lewinella nigricans NBRC 102662.</title>
        <authorList>
            <person name="Wang K."/>
        </authorList>
    </citation>
    <scope>NUCLEOTIDE SEQUENCE [LARGE SCALE GENOMIC DNA]</scope>
    <source>
        <strain evidence="3 4">NBRC 102662</strain>
    </source>
</reference>
<name>A0A2D0N733_FLAN2</name>
<dbReference type="InterPro" id="IPR022719">
    <property type="entry name" value="Motility-assoc_prot_GldM_C"/>
</dbReference>
<dbReference type="RefSeq" id="WP_099152347.1">
    <property type="nucleotide sequence ID" value="NZ_PDUD01000026.1"/>
</dbReference>
<feature type="domain" description="Gliding motility-associated protein GldM C-terminal" evidence="2">
    <location>
        <begin position="47"/>
        <end position="102"/>
    </location>
</feature>